<gene>
    <name evidence="3" type="ORF">PLOB_00001602</name>
</gene>
<feature type="region of interest" description="Disordered" evidence="1">
    <location>
        <begin position="204"/>
        <end position="233"/>
    </location>
</feature>
<feature type="region of interest" description="Disordered" evidence="1">
    <location>
        <begin position="264"/>
        <end position="398"/>
    </location>
</feature>
<dbReference type="Pfam" id="PF20886">
    <property type="entry name" value="PWP3A-B_C"/>
    <property type="match status" value="1"/>
</dbReference>
<evidence type="ECO:0000313" key="3">
    <source>
        <dbReference type="EMBL" id="CAH3156026.1"/>
    </source>
</evidence>
<organism evidence="3 4">
    <name type="scientific">Porites lobata</name>
    <dbReference type="NCBI Taxonomy" id="104759"/>
    <lineage>
        <taxon>Eukaryota</taxon>
        <taxon>Metazoa</taxon>
        <taxon>Cnidaria</taxon>
        <taxon>Anthozoa</taxon>
        <taxon>Hexacorallia</taxon>
        <taxon>Scleractinia</taxon>
        <taxon>Fungiina</taxon>
        <taxon>Poritidae</taxon>
        <taxon>Porites</taxon>
    </lineage>
</organism>
<dbReference type="EMBL" id="CALNXK010000103">
    <property type="protein sequence ID" value="CAH3156026.1"/>
    <property type="molecule type" value="Genomic_DNA"/>
</dbReference>
<evidence type="ECO:0000259" key="2">
    <source>
        <dbReference type="PROSITE" id="PS50812"/>
    </source>
</evidence>
<feature type="compositionally biased region" description="Basic and acidic residues" evidence="1">
    <location>
        <begin position="273"/>
        <end position="304"/>
    </location>
</feature>
<dbReference type="CDD" id="cd05162">
    <property type="entry name" value="PWWP"/>
    <property type="match status" value="1"/>
</dbReference>
<name>A0ABN8Q3L4_9CNID</name>
<reference evidence="3 4" key="1">
    <citation type="submission" date="2022-05" db="EMBL/GenBank/DDBJ databases">
        <authorList>
            <consortium name="Genoscope - CEA"/>
            <person name="William W."/>
        </authorList>
    </citation>
    <scope>NUCLEOTIDE SEQUENCE [LARGE SCALE GENOMIC DNA]</scope>
</reference>
<dbReference type="InterPro" id="IPR048795">
    <property type="entry name" value="PWP3A_3B_4_C"/>
</dbReference>
<feature type="compositionally biased region" description="Polar residues" evidence="1">
    <location>
        <begin position="360"/>
        <end position="377"/>
    </location>
</feature>
<feature type="region of interest" description="Disordered" evidence="1">
    <location>
        <begin position="111"/>
        <end position="144"/>
    </location>
</feature>
<feature type="domain" description="PWWP" evidence="2">
    <location>
        <begin position="448"/>
        <end position="486"/>
    </location>
</feature>
<proteinExistence type="predicted"/>
<dbReference type="Gene3D" id="2.30.30.140">
    <property type="match status" value="2"/>
</dbReference>
<keyword evidence="4" id="KW-1185">Reference proteome</keyword>
<evidence type="ECO:0000313" key="4">
    <source>
        <dbReference type="Proteomes" id="UP001159405"/>
    </source>
</evidence>
<dbReference type="Pfam" id="PF00855">
    <property type="entry name" value="PWWP"/>
    <property type="match status" value="2"/>
</dbReference>
<accession>A0ABN8Q3L4</accession>
<sequence>MDQLNVDSVVWASAKRDIFWPGQVVERNMANETASPKAILTVRFLIEDSYEDIKNQNKIFPWNCQNQEKFIGKGRGLKNEERRLQFNKAIAEADNLSVQKEEILKGNNVGMKRRSAGGETGAFLPRKSPRRHMSSGCSSEHPGTYAKNLTESLISGIKDDNYSLKNGENHKTMRSNIAGKGKDFEITKGSCTVGTCKSKNKNRIADSSLNDESEALSVPQKRGSRRKNSQGELVMSAEKLKRVRNSPRCKLKQGSQEKACRDKLGLTLSGEQADQKQLSDTESRSRRKTTQLDELKTVKSEKNLGRKRGSSQDESQISTLRKKQDKRLNSLSTRNGHVTTPQRKRQLSVETEPRQKGKSCDQSGLKQETVKNNNFPRTSKEKVLPNGHKNGVDNNRKPETHIDIETAGEGNMTNVGANCSVSSDSASSDDELMTEAFSPSQESSQFSVNDIVWAKYFTEPYWPAVIRRLVTGKRKRDNKILVQFLGWNNTLFKIQPLKLVHFACDQSQRDVFLAIKDQIKDKDLFEQALKEAEGLLNRKGLGKSLNEMDEDDEVVVEEEDDVEEVSEITKESKDDASEKSSVFQCRKSSRAKKQVSQYGNILSYIRQAKTFLRQILNGTKSSERHLIYTSGRVREKDNLKHRAGFGPIADDNLRDEIMGLLLQFYEEVKGSPDITYVSEVWLPEALIWSIQQIQHVDRQKAEEMYLEGSKFAVTDDEVHQFTSKLMRKNLSQTEAMERLDKAGKVIARLLQ</sequence>
<protein>
    <recommendedName>
        <fullName evidence="2">PWWP domain-containing protein</fullName>
    </recommendedName>
</protein>
<dbReference type="Proteomes" id="UP001159405">
    <property type="component" value="Unassembled WGS sequence"/>
</dbReference>
<feature type="compositionally biased region" description="Basic and acidic residues" evidence="1">
    <location>
        <begin position="567"/>
        <end position="578"/>
    </location>
</feature>
<comment type="caution">
    <text evidence="3">The sequence shown here is derived from an EMBL/GenBank/DDBJ whole genome shotgun (WGS) entry which is preliminary data.</text>
</comment>
<feature type="compositionally biased region" description="Polar residues" evidence="1">
    <location>
        <begin position="329"/>
        <end position="341"/>
    </location>
</feature>
<dbReference type="PROSITE" id="PS50812">
    <property type="entry name" value="PWWP"/>
    <property type="match status" value="1"/>
</dbReference>
<dbReference type="InterPro" id="IPR000313">
    <property type="entry name" value="PWWP_dom"/>
</dbReference>
<feature type="region of interest" description="Disordered" evidence="1">
    <location>
        <begin position="552"/>
        <end position="581"/>
    </location>
</feature>
<evidence type="ECO:0000256" key="1">
    <source>
        <dbReference type="SAM" id="MobiDB-lite"/>
    </source>
</evidence>
<feature type="compositionally biased region" description="Acidic residues" evidence="1">
    <location>
        <begin position="552"/>
        <end position="566"/>
    </location>
</feature>
<dbReference type="SUPFAM" id="SSF63748">
    <property type="entry name" value="Tudor/PWWP/MBT"/>
    <property type="match status" value="2"/>
</dbReference>